<keyword evidence="3" id="KW-0560">Oxidoreductase</keyword>
<protein>
    <recommendedName>
        <fullName evidence="7">NAD(P)-binding protein</fullName>
    </recommendedName>
</protein>
<dbReference type="PRINTS" id="PR00080">
    <property type="entry name" value="SDRFAMILY"/>
</dbReference>
<evidence type="ECO:0000313" key="6">
    <source>
        <dbReference type="Proteomes" id="UP001334248"/>
    </source>
</evidence>
<sequence length="274" mass="29232">MTARTVVVTGANRGIGLAICELLLSHPTTSSHPLTLYATSRAGSDLGLSATPPSKVLYAPLDIAKQSSVKSLLSDIQSNNNLPVSILINNAGVNLDDNFTPENAKTTLDVNYRGTLATCQAFIPHMAKDGRIVNLSSTGSSLNPYSEDKASTFRSISSLEDLDNFMHEYESDAQSGQLKKAGWPDSQAYSVSKACVNSFTGILAKQNPNLTINCCCPGWVDTGMGNMIGKPPKKPEEGARIPVKLAVGDVQGVSGRYWGNDSIRGKEDGKVQPW</sequence>
<dbReference type="RefSeq" id="XP_064728320.1">
    <property type="nucleotide sequence ID" value="XM_064876056.1"/>
</dbReference>
<gene>
    <name evidence="5" type="ORF">PMZ80_007650</name>
</gene>
<evidence type="ECO:0000256" key="1">
    <source>
        <dbReference type="ARBA" id="ARBA00006484"/>
    </source>
</evidence>
<organism evidence="5 6">
    <name type="scientific">Knufia obscura</name>
    <dbReference type="NCBI Taxonomy" id="1635080"/>
    <lineage>
        <taxon>Eukaryota</taxon>
        <taxon>Fungi</taxon>
        <taxon>Dikarya</taxon>
        <taxon>Ascomycota</taxon>
        <taxon>Pezizomycotina</taxon>
        <taxon>Eurotiomycetes</taxon>
        <taxon>Chaetothyriomycetidae</taxon>
        <taxon>Chaetothyriales</taxon>
        <taxon>Trichomeriaceae</taxon>
        <taxon>Knufia</taxon>
    </lineage>
</organism>
<accession>A0ABR0RI06</accession>
<evidence type="ECO:0000256" key="3">
    <source>
        <dbReference type="ARBA" id="ARBA00023002"/>
    </source>
</evidence>
<keyword evidence="2" id="KW-0521">NADP</keyword>
<evidence type="ECO:0008006" key="7">
    <source>
        <dbReference type="Google" id="ProtNLM"/>
    </source>
</evidence>
<dbReference type="Pfam" id="PF00106">
    <property type="entry name" value="adh_short"/>
    <property type="match status" value="1"/>
</dbReference>
<dbReference type="InterPro" id="IPR036291">
    <property type="entry name" value="NAD(P)-bd_dom_sf"/>
</dbReference>
<dbReference type="InterPro" id="IPR002347">
    <property type="entry name" value="SDR_fam"/>
</dbReference>
<comment type="caution">
    <text evidence="5">The sequence shown here is derived from an EMBL/GenBank/DDBJ whole genome shotgun (WGS) entry which is preliminary data.</text>
</comment>
<dbReference type="EMBL" id="JAVHJV010000009">
    <property type="protein sequence ID" value="KAK5940230.1"/>
    <property type="molecule type" value="Genomic_DNA"/>
</dbReference>
<dbReference type="Gene3D" id="3.40.50.720">
    <property type="entry name" value="NAD(P)-binding Rossmann-like Domain"/>
    <property type="match status" value="1"/>
</dbReference>
<comment type="similarity">
    <text evidence="1 4">Belongs to the short-chain dehydrogenases/reductases (SDR) family.</text>
</comment>
<dbReference type="Proteomes" id="UP001334248">
    <property type="component" value="Unassembled WGS sequence"/>
</dbReference>
<reference evidence="5 6" key="1">
    <citation type="journal article" date="2023" name="Res Sq">
        <title>Genomic and morphological characterization of Knufia obscura isolated from the Mars 2020 spacecraft assembly facility.</title>
        <authorList>
            <person name="Chander A.M."/>
            <person name="Teixeira M.M."/>
            <person name="Singh N.K."/>
            <person name="Williams M.P."/>
            <person name="Parker C.W."/>
            <person name="Leo P."/>
            <person name="Stajich J.E."/>
            <person name="Torok T."/>
            <person name="Tighe S."/>
            <person name="Mason C.E."/>
            <person name="Venkateswaran K."/>
        </authorList>
    </citation>
    <scope>NUCLEOTIDE SEQUENCE [LARGE SCALE GENOMIC DNA]</scope>
    <source>
        <strain evidence="5 6">CCFEE 5817</strain>
    </source>
</reference>
<dbReference type="PANTHER" id="PTHR43963:SF6">
    <property type="entry name" value="CHAIN DEHYDROGENASE FAMILY PROTEIN, PUTATIVE (AFU_ORTHOLOGUE AFUA_3G15350)-RELATED"/>
    <property type="match status" value="1"/>
</dbReference>
<name>A0ABR0RI06_9EURO</name>
<dbReference type="PRINTS" id="PR00081">
    <property type="entry name" value="GDHRDH"/>
</dbReference>
<proteinExistence type="inferred from homology"/>
<keyword evidence="6" id="KW-1185">Reference proteome</keyword>
<dbReference type="Pfam" id="PF13561">
    <property type="entry name" value="adh_short_C2"/>
    <property type="match status" value="1"/>
</dbReference>
<evidence type="ECO:0000313" key="5">
    <source>
        <dbReference type="EMBL" id="KAK5940230.1"/>
    </source>
</evidence>
<evidence type="ECO:0000256" key="2">
    <source>
        <dbReference type="ARBA" id="ARBA00022857"/>
    </source>
</evidence>
<dbReference type="SUPFAM" id="SSF51735">
    <property type="entry name" value="NAD(P)-binding Rossmann-fold domains"/>
    <property type="match status" value="1"/>
</dbReference>
<dbReference type="GeneID" id="90001099"/>
<dbReference type="PANTHER" id="PTHR43963">
    <property type="entry name" value="CARBONYL REDUCTASE 1-RELATED"/>
    <property type="match status" value="1"/>
</dbReference>
<evidence type="ECO:0000256" key="4">
    <source>
        <dbReference type="RuleBase" id="RU000363"/>
    </source>
</evidence>